<feature type="compositionally biased region" description="Basic and acidic residues" evidence="1">
    <location>
        <begin position="127"/>
        <end position="141"/>
    </location>
</feature>
<dbReference type="Proteomes" id="UP001175000">
    <property type="component" value="Unassembled WGS sequence"/>
</dbReference>
<feature type="compositionally biased region" description="Low complexity" evidence="1">
    <location>
        <begin position="1"/>
        <end position="14"/>
    </location>
</feature>
<gene>
    <name evidence="2" type="ORF">B0T14DRAFT_508370</name>
</gene>
<protein>
    <submittedName>
        <fullName evidence="2">Uncharacterized protein</fullName>
    </submittedName>
</protein>
<accession>A0AA39XHG9</accession>
<feature type="compositionally biased region" description="Polar residues" evidence="1">
    <location>
        <begin position="64"/>
        <end position="75"/>
    </location>
</feature>
<reference evidence="2" key="1">
    <citation type="submission" date="2023-06" db="EMBL/GenBank/DDBJ databases">
        <title>Genome-scale phylogeny and comparative genomics of the fungal order Sordariales.</title>
        <authorList>
            <consortium name="Lawrence Berkeley National Laboratory"/>
            <person name="Hensen N."/>
            <person name="Bonometti L."/>
            <person name="Westerberg I."/>
            <person name="Brannstrom I.O."/>
            <person name="Guillou S."/>
            <person name="Cros-Aarteil S."/>
            <person name="Calhoun S."/>
            <person name="Haridas S."/>
            <person name="Kuo A."/>
            <person name="Mondo S."/>
            <person name="Pangilinan J."/>
            <person name="Riley R."/>
            <person name="Labutti K."/>
            <person name="Andreopoulos B."/>
            <person name="Lipzen A."/>
            <person name="Chen C."/>
            <person name="Yanf M."/>
            <person name="Daum C."/>
            <person name="Ng V."/>
            <person name="Clum A."/>
            <person name="Steindorff A."/>
            <person name="Ohm R."/>
            <person name="Martin F."/>
            <person name="Silar P."/>
            <person name="Natvig D."/>
            <person name="Lalanne C."/>
            <person name="Gautier V."/>
            <person name="Ament-Velasquez S.L."/>
            <person name="Kruys A."/>
            <person name="Hutchinson M.I."/>
            <person name="Powell A.J."/>
            <person name="Barry K."/>
            <person name="Miller A.N."/>
            <person name="Grigoriev I.V."/>
            <person name="Debuchy R."/>
            <person name="Gladieux P."/>
            <person name="Thoren M.H."/>
            <person name="Johannesson H."/>
        </authorList>
    </citation>
    <scope>NUCLEOTIDE SEQUENCE</scope>
    <source>
        <strain evidence="2">CBS 606.72</strain>
    </source>
</reference>
<feature type="non-terminal residue" evidence="2">
    <location>
        <position position="232"/>
    </location>
</feature>
<feature type="compositionally biased region" description="Low complexity" evidence="1">
    <location>
        <begin position="32"/>
        <end position="52"/>
    </location>
</feature>
<dbReference type="EMBL" id="JAULSU010000001">
    <property type="protein sequence ID" value="KAK0634094.1"/>
    <property type="molecule type" value="Genomic_DNA"/>
</dbReference>
<organism evidence="2 3">
    <name type="scientific">Immersiella caudata</name>
    <dbReference type="NCBI Taxonomy" id="314043"/>
    <lineage>
        <taxon>Eukaryota</taxon>
        <taxon>Fungi</taxon>
        <taxon>Dikarya</taxon>
        <taxon>Ascomycota</taxon>
        <taxon>Pezizomycotina</taxon>
        <taxon>Sordariomycetes</taxon>
        <taxon>Sordariomycetidae</taxon>
        <taxon>Sordariales</taxon>
        <taxon>Lasiosphaeriaceae</taxon>
        <taxon>Immersiella</taxon>
    </lineage>
</organism>
<comment type="caution">
    <text evidence="2">The sequence shown here is derived from an EMBL/GenBank/DDBJ whole genome shotgun (WGS) entry which is preliminary data.</text>
</comment>
<feature type="compositionally biased region" description="Basic and acidic residues" evidence="1">
    <location>
        <begin position="76"/>
        <end position="85"/>
    </location>
</feature>
<name>A0AA39XHG9_9PEZI</name>
<dbReference type="AlphaFoldDB" id="A0AA39XHG9"/>
<evidence type="ECO:0000313" key="2">
    <source>
        <dbReference type="EMBL" id="KAK0634094.1"/>
    </source>
</evidence>
<evidence type="ECO:0000256" key="1">
    <source>
        <dbReference type="SAM" id="MobiDB-lite"/>
    </source>
</evidence>
<proteinExistence type="predicted"/>
<sequence>MATTTPRPRAAMARDASLDIDSPPTLMGMMMSSTDLPSTLTSTPRKTTRTPLNPVPVTPPRNINRPQPSTISTYHSDADPDHEDTTDSIASTAVDAPATRTTSLPAPEPAPLTLPKTPQNPRRTHPKDKAGRPSFTFKEEISSETEEFITITHPSPSPNHDRSPEGSPPQSHQRGRLGHIVSISGIKRSLSQTDLRGVRRPSRIKAAVSRLSRNWGVGGRRKGVRGGVSGAF</sequence>
<feature type="region of interest" description="Disordered" evidence="1">
    <location>
        <begin position="1"/>
        <end position="175"/>
    </location>
</feature>
<evidence type="ECO:0000313" key="3">
    <source>
        <dbReference type="Proteomes" id="UP001175000"/>
    </source>
</evidence>
<keyword evidence="3" id="KW-1185">Reference proteome</keyword>